<sequence>MKLNLNLKLFPLWISLFTLVLFFAATGCIDGNEKVITNETLGTFNKINISGNADIDLIPSGMPAIRFEIEQKYIGYIQYEIINDTLEIKIDEKMPPGKDVELTIGYQNLDELNLAGKNKIETNDPIQSENLTITAAGVNDIDVDVFVTNFTFNVSGTTQADISGTAKSANIKANGTSDVDLENLTTADMVIGLNGISNAEIYVTNSLNAVLTGTCKLTYAGNPTTVTDNVATTSILINKNDR</sequence>
<evidence type="ECO:0000313" key="2">
    <source>
        <dbReference type="EMBL" id="WNY26900.1"/>
    </source>
</evidence>
<dbReference type="Proteomes" id="UP001304970">
    <property type="component" value="Chromosome"/>
</dbReference>
<evidence type="ECO:0000259" key="1">
    <source>
        <dbReference type="Pfam" id="PF10988"/>
    </source>
</evidence>
<dbReference type="Pfam" id="PF10988">
    <property type="entry name" value="DUF2807"/>
    <property type="match status" value="1"/>
</dbReference>
<proteinExistence type="predicted"/>
<evidence type="ECO:0000313" key="3">
    <source>
        <dbReference type="Proteomes" id="UP001304970"/>
    </source>
</evidence>
<dbReference type="Gene3D" id="2.160.20.120">
    <property type="match status" value="1"/>
</dbReference>
<protein>
    <recommendedName>
        <fullName evidence="1">Putative auto-transporter adhesin head GIN domain-containing protein</fullName>
    </recommendedName>
</protein>
<dbReference type="EMBL" id="CP131061">
    <property type="protein sequence ID" value="WNY26900.1"/>
    <property type="molecule type" value="Genomic_DNA"/>
</dbReference>
<dbReference type="InterPro" id="IPR021255">
    <property type="entry name" value="DUF2807"/>
</dbReference>
<organism evidence="2 3">
    <name type="scientific">Methanolapillus ohkumae</name>
    <dbReference type="NCBI Taxonomy" id="3028298"/>
    <lineage>
        <taxon>Archaea</taxon>
        <taxon>Methanobacteriati</taxon>
        <taxon>Methanobacteriota</taxon>
        <taxon>Stenosarchaea group</taxon>
        <taxon>Methanomicrobia</taxon>
        <taxon>Methanosarcinales</taxon>
        <taxon>Methanosarcinaceae</taxon>
        <taxon>Methanolapillus</taxon>
    </lineage>
</organism>
<dbReference type="GeneID" id="89228089"/>
<name>A0AA96ZVJ0_9EURY</name>
<reference evidence="2 3" key="1">
    <citation type="submission" date="2023-07" db="EMBL/GenBank/DDBJ databases">
        <title>Closed genome sequence of Methanosarcinaceae archaeon Am2.</title>
        <authorList>
            <person name="Poehlein A."/>
            <person name="Protasov E."/>
            <person name="Platt K."/>
            <person name="Reeh H."/>
            <person name="Daniel R."/>
            <person name="Brune A."/>
        </authorList>
    </citation>
    <scope>NUCLEOTIDE SEQUENCE [LARGE SCALE GENOMIC DNA]</scope>
    <source>
        <strain evidence="2 3">Am2</strain>
    </source>
</reference>
<gene>
    <name evidence="2" type="ORF">MsAm2_06830</name>
</gene>
<dbReference type="AlphaFoldDB" id="A0AA96ZVJ0"/>
<keyword evidence="3" id="KW-1185">Reference proteome</keyword>
<accession>A0AA96ZVJ0</accession>
<dbReference type="RefSeq" id="WP_338098401.1">
    <property type="nucleotide sequence ID" value="NZ_CP131061.1"/>
</dbReference>
<feature type="domain" description="Putative auto-transporter adhesin head GIN" evidence="1">
    <location>
        <begin position="44"/>
        <end position="223"/>
    </location>
</feature>
<dbReference type="PROSITE" id="PS51257">
    <property type="entry name" value="PROKAR_LIPOPROTEIN"/>
    <property type="match status" value="1"/>
</dbReference>